<keyword evidence="2" id="KW-1185">Reference proteome</keyword>
<comment type="caution">
    <text evidence="1">The sequence shown here is derived from an EMBL/GenBank/DDBJ whole genome shotgun (WGS) entry which is preliminary data.</text>
</comment>
<sequence length="183" mass="21057">MDDTIISKAIVYDLIDKRNNAYAKRTFSSDVENAMRSLGYDSEADFCKLVRQWYQAEDMPGLSALERCKRRQAFKDYLLRDVDFSVYPPPGKYIKGFPKVMFEGFVQRIDTTIQLYASVSCNNPRSISSLVNKTFFGELSDLEPTKLGCPKAISIQRLTSIVIEMQHFRCNPTMRQVYLCKTS</sequence>
<dbReference type="Proteomes" id="UP000828390">
    <property type="component" value="Unassembled WGS sequence"/>
</dbReference>
<accession>A0A9D4JB91</accession>
<organism evidence="1 2">
    <name type="scientific">Dreissena polymorpha</name>
    <name type="common">Zebra mussel</name>
    <name type="synonym">Mytilus polymorpha</name>
    <dbReference type="NCBI Taxonomy" id="45954"/>
    <lineage>
        <taxon>Eukaryota</taxon>
        <taxon>Metazoa</taxon>
        <taxon>Spiralia</taxon>
        <taxon>Lophotrochozoa</taxon>
        <taxon>Mollusca</taxon>
        <taxon>Bivalvia</taxon>
        <taxon>Autobranchia</taxon>
        <taxon>Heteroconchia</taxon>
        <taxon>Euheterodonta</taxon>
        <taxon>Imparidentia</taxon>
        <taxon>Neoheterodontei</taxon>
        <taxon>Myida</taxon>
        <taxon>Dreissenoidea</taxon>
        <taxon>Dreissenidae</taxon>
        <taxon>Dreissena</taxon>
    </lineage>
</organism>
<dbReference type="EMBL" id="JAIWYP010000006">
    <property type="protein sequence ID" value="KAH3805400.1"/>
    <property type="molecule type" value="Genomic_DNA"/>
</dbReference>
<reference evidence="1" key="2">
    <citation type="submission" date="2020-11" db="EMBL/GenBank/DDBJ databases">
        <authorList>
            <person name="McCartney M.A."/>
            <person name="Auch B."/>
            <person name="Kono T."/>
            <person name="Mallez S."/>
            <person name="Becker A."/>
            <person name="Gohl D.M."/>
            <person name="Silverstein K.A.T."/>
            <person name="Koren S."/>
            <person name="Bechman K.B."/>
            <person name="Herman A."/>
            <person name="Abrahante J.E."/>
            <person name="Garbe J."/>
        </authorList>
    </citation>
    <scope>NUCLEOTIDE SEQUENCE</scope>
    <source>
        <strain evidence="1">Duluth1</strain>
        <tissue evidence="1">Whole animal</tissue>
    </source>
</reference>
<protein>
    <submittedName>
        <fullName evidence="1">Uncharacterized protein</fullName>
    </submittedName>
</protein>
<reference evidence="1" key="1">
    <citation type="journal article" date="2019" name="bioRxiv">
        <title>The Genome of the Zebra Mussel, Dreissena polymorpha: A Resource for Invasive Species Research.</title>
        <authorList>
            <person name="McCartney M.A."/>
            <person name="Auch B."/>
            <person name="Kono T."/>
            <person name="Mallez S."/>
            <person name="Zhang Y."/>
            <person name="Obille A."/>
            <person name="Becker A."/>
            <person name="Abrahante J.E."/>
            <person name="Garbe J."/>
            <person name="Badalamenti J.P."/>
            <person name="Herman A."/>
            <person name="Mangelson H."/>
            <person name="Liachko I."/>
            <person name="Sullivan S."/>
            <person name="Sone E.D."/>
            <person name="Koren S."/>
            <person name="Silverstein K.A.T."/>
            <person name="Beckman K.B."/>
            <person name="Gohl D.M."/>
        </authorList>
    </citation>
    <scope>NUCLEOTIDE SEQUENCE</scope>
    <source>
        <strain evidence="1">Duluth1</strain>
        <tissue evidence="1">Whole animal</tissue>
    </source>
</reference>
<evidence type="ECO:0000313" key="2">
    <source>
        <dbReference type="Proteomes" id="UP000828390"/>
    </source>
</evidence>
<name>A0A9D4JB91_DREPO</name>
<evidence type="ECO:0000313" key="1">
    <source>
        <dbReference type="EMBL" id="KAH3805400.1"/>
    </source>
</evidence>
<dbReference type="AlphaFoldDB" id="A0A9D4JB91"/>
<gene>
    <name evidence="1" type="ORF">DPMN_133703</name>
</gene>
<proteinExistence type="predicted"/>